<comment type="similarity">
    <text evidence="1">Belongs to the SEN54 family.</text>
</comment>
<dbReference type="Pfam" id="PF12928">
    <property type="entry name" value="tRNA_int_end_N2"/>
    <property type="match status" value="1"/>
</dbReference>
<protein>
    <submittedName>
        <fullName evidence="6">tRNA-splicing endonuclease subunit Sen54-like</fullName>
    </submittedName>
</protein>
<evidence type="ECO:0000259" key="4">
    <source>
        <dbReference type="Pfam" id="PF12928"/>
    </source>
</evidence>
<accession>A0A6P8I613</accession>
<dbReference type="InterPro" id="IPR024336">
    <property type="entry name" value="tRNA_splic_suSen54_N"/>
</dbReference>
<evidence type="ECO:0000313" key="5">
    <source>
        <dbReference type="Proteomes" id="UP000515163"/>
    </source>
</evidence>
<dbReference type="PANTHER" id="PTHR21027:SF1">
    <property type="entry name" value="TRNA-SPLICING ENDONUCLEASE SUBUNIT SEN54"/>
    <property type="match status" value="1"/>
</dbReference>
<dbReference type="InterPro" id="IPR024337">
    <property type="entry name" value="tRNA_splic_suSen54"/>
</dbReference>
<feature type="domain" description="tRNA-splicing endonuclease subunit Sen54 N-terminal" evidence="4">
    <location>
        <begin position="54"/>
        <end position="120"/>
    </location>
</feature>
<feature type="region of interest" description="Disordered" evidence="3">
    <location>
        <begin position="1"/>
        <end position="37"/>
    </location>
</feature>
<sequence length="335" mass="37807">MSMEGDITFSPEELQKHRKQTQHLPQVKGPKEFAPNNSTEQCQQIKSMITEHVDVLREERIVRKGNISIGTWDPENAIVEVTKQKGSYWNYFGRNVKGEMILNAEEALFLLEQGSLELYYGGLPISLQQAFSMLQPHAFDHDHYLVYAYLLRLGYIVLRHQSRSASEGAKEQSLDDKDIKDNNIKTEEDTEYTEVANNTKILQDSPVSHLWMDESGCQPLVRPSDAKSTASLLSKLQVIKTHRMTTKTTHSESHPLAVDFDVYHPGVHYKKSDPGVPPFCVSVCRYSYPALSLSVINDLTCESYPSPIKFAVTCDGSVSFYDMIDADLPTSINIG</sequence>
<evidence type="ECO:0000313" key="6">
    <source>
        <dbReference type="RefSeq" id="XP_031564034.1"/>
    </source>
</evidence>
<dbReference type="RefSeq" id="XP_031564034.1">
    <property type="nucleotide sequence ID" value="XM_031708174.1"/>
</dbReference>
<organism evidence="5 6">
    <name type="scientific">Actinia tenebrosa</name>
    <name type="common">Australian red waratah sea anemone</name>
    <dbReference type="NCBI Taxonomy" id="6105"/>
    <lineage>
        <taxon>Eukaryota</taxon>
        <taxon>Metazoa</taxon>
        <taxon>Cnidaria</taxon>
        <taxon>Anthozoa</taxon>
        <taxon>Hexacorallia</taxon>
        <taxon>Actiniaria</taxon>
        <taxon>Actiniidae</taxon>
        <taxon>Actinia</taxon>
    </lineage>
</organism>
<gene>
    <name evidence="6" type="primary">LOC116299515</name>
</gene>
<keyword evidence="5" id="KW-1185">Reference proteome</keyword>
<feature type="compositionally biased region" description="Basic and acidic residues" evidence="3">
    <location>
        <begin position="168"/>
        <end position="187"/>
    </location>
</feature>
<dbReference type="AlphaFoldDB" id="A0A6P8I613"/>
<evidence type="ECO:0000256" key="2">
    <source>
        <dbReference type="ARBA" id="ARBA00022694"/>
    </source>
</evidence>
<feature type="region of interest" description="Disordered" evidence="3">
    <location>
        <begin position="166"/>
        <end position="190"/>
    </location>
</feature>
<dbReference type="InParanoid" id="A0A6P8I613"/>
<dbReference type="GO" id="GO:0000214">
    <property type="term" value="C:tRNA-intron endonuclease complex"/>
    <property type="evidence" value="ECO:0007669"/>
    <property type="project" value="TreeGrafter"/>
</dbReference>
<dbReference type="KEGG" id="aten:116299515"/>
<dbReference type="GO" id="GO:0000379">
    <property type="term" value="P:tRNA-type intron splice site recognition and cleavage"/>
    <property type="evidence" value="ECO:0007669"/>
    <property type="project" value="TreeGrafter"/>
</dbReference>
<evidence type="ECO:0000256" key="3">
    <source>
        <dbReference type="SAM" id="MobiDB-lite"/>
    </source>
</evidence>
<dbReference type="PANTHER" id="PTHR21027">
    <property type="entry name" value="TRNA-SPLICING ENDONUCLEASE SUBUNIT SEN54"/>
    <property type="match status" value="1"/>
</dbReference>
<dbReference type="GeneID" id="116299515"/>
<evidence type="ECO:0000256" key="1">
    <source>
        <dbReference type="ARBA" id="ARBA00005736"/>
    </source>
</evidence>
<proteinExistence type="inferred from homology"/>
<name>A0A6P8I613_ACTTE</name>
<dbReference type="Proteomes" id="UP000515163">
    <property type="component" value="Unplaced"/>
</dbReference>
<keyword evidence="2" id="KW-0819">tRNA processing</keyword>
<reference evidence="6" key="1">
    <citation type="submission" date="2025-08" db="UniProtKB">
        <authorList>
            <consortium name="RefSeq"/>
        </authorList>
    </citation>
    <scope>IDENTIFICATION</scope>
    <source>
        <tissue evidence="6">Tentacle</tissue>
    </source>
</reference>
<dbReference type="OrthoDB" id="408683at2759"/>